<dbReference type="EMBL" id="BOOB01000034">
    <property type="protein sequence ID" value="GIH34188.1"/>
    <property type="molecule type" value="Genomic_DNA"/>
</dbReference>
<keyword evidence="6" id="KW-0479">Metal-binding</keyword>
<evidence type="ECO:0000256" key="8">
    <source>
        <dbReference type="ARBA" id="ARBA00023239"/>
    </source>
</evidence>
<accession>A0ABQ4FHE3</accession>
<dbReference type="EC" id="4.2.1.40" evidence="5"/>
<evidence type="ECO:0000259" key="9">
    <source>
        <dbReference type="SMART" id="SM00922"/>
    </source>
</evidence>
<dbReference type="InterPro" id="IPR036849">
    <property type="entry name" value="Enolase-like_C_sf"/>
</dbReference>
<evidence type="ECO:0000256" key="1">
    <source>
        <dbReference type="ARBA" id="ARBA00001426"/>
    </source>
</evidence>
<dbReference type="SFLD" id="SFLDS00001">
    <property type="entry name" value="Enolase"/>
    <property type="match status" value="1"/>
</dbReference>
<comment type="cofactor">
    <cofactor evidence="2">
        <name>Mg(2+)</name>
        <dbReference type="ChEBI" id="CHEBI:18420"/>
    </cofactor>
</comment>
<dbReference type="SUPFAM" id="SSF51604">
    <property type="entry name" value="Enolase C-terminal domain-like"/>
    <property type="match status" value="1"/>
</dbReference>
<evidence type="ECO:0000256" key="7">
    <source>
        <dbReference type="ARBA" id="ARBA00022842"/>
    </source>
</evidence>
<dbReference type="PANTHER" id="PTHR48080">
    <property type="entry name" value="D-GALACTONATE DEHYDRATASE-RELATED"/>
    <property type="match status" value="1"/>
</dbReference>
<dbReference type="PANTHER" id="PTHR48080:SF4">
    <property type="entry name" value="GLUCARATE DEHYDRATASE"/>
    <property type="match status" value="1"/>
</dbReference>
<feature type="domain" description="Mandelate racemase/muconate lactonizing enzyme C-terminal" evidence="9">
    <location>
        <begin position="171"/>
        <end position="265"/>
    </location>
</feature>
<protein>
    <recommendedName>
        <fullName evidence="5">glucarate dehydratase</fullName>
        <ecNumber evidence="5">4.2.1.40</ecNumber>
    </recommendedName>
</protein>
<dbReference type="Pfam" id="PF13378">
    <property type="entry name" value="MR_MLE_C"/>
    <property type="match status" value="1"/>
</dbReference>
<comment type="similarity">
    <text evidence="4">Belongs to the mandelate racemase/muconate lactonizing enzyme family. GlucD subfamily.</text>
</comment>
<dbReference type="InterPro" id="IPR029065">
    <property type="entry name" value="Enolase_C-like"/>
</dbReference>
<evidence type="ECO:0000256" key="3">
    <source>
        <dbReference type="ARBA" id="ARBA00005183"/>
    </source>
</evidence>
<dbReference type="InterPro" id="IPR034593">
    <property type="entry name" value="DgoD-like"/>
</dbReference>
<evidence type="ECO:0000256" key="5">
    <source>
        <dbReference type="ARBA" id="ARBA00011973"/>
    </source>
</evidence>
<evidence type="ECO:0000256" key="4">
    <source>
        <dbReference type="ARBA" id="ARBA00009938"/>
    </source>
</evidence>
<dbReference type="Gene3D" id="3.20.20.120">
    <property type="entry name" value="Enolase-like C-terminal domain"/>
    <property type="match status" value="1"/>
</dbReference>
<keyword evidence="7" id="KW-0460">Magnesium</keyword>
<evidence type="ECO:0000256" key="6">
    <source>
        <dbReference type="ARBA" id="ARBA00022723"/>
    </source>
</evidence>
<evidence type="ECO:0000313" key="10">
    <source>
        <dbReference type="EMBL" id="GIH34188.1"/>
    </source>
</evidence>
<proteinExistence type="inferred from homology"/>
<name>A0ABQ4FHE3_9ACTN</name>
<dbReference type="Proteomes" id="UP000651728">
    <property type="component" value="Unassembled WGS sequence"/>
</dbReference>
<evidence type="ECO:0000256" key="2">
    <source>
        <dbReference type="ARBA" id="ARBA00001946"/>
    </source>
</evidence>
<keyword evidence="8" id="KW-0456">Lyase</keyword>
<organism evidence="10 11">
    <name type="scientific">Microbispora amethystogenes</name>
    <dbReference type="NCBI Taxonomy" id="1427754"/>
    <lineage>
        <taxon>Bacteria</taxon>
        <taxon>Bacillati</taxon>
        <taxon>Actinomycetota</taxon>
        <taxon>Actinomycetes</taxon>
        <taxon>Streptosporangiales</taxon>
        <taxon>Streptosporangiaceae</taxon>
        <taxon>Microbispora</taxon>
    </lineage>
</organism>
<gene>
    <name evidence="10" type="ORF">Mam01_43520</name>
</gene>
<dbReference type="InterPro" id="IPR013342">
    <property type="entry name" value="Mandelate_racemase_C"/>
</dbReference>
<dbReference type="InterPro" id="IPR034598">
    <property type="entry name" value="GlucD-like"/>
</dbReference>
<reference evidence="10 11" key="1">
    <citation type="submission" date="2021-01" db="EMBL/GenBank/DDBJ databases">
        <title>Whole genome shotgun sequence of Microbispora amethystogenes NBRC 101907.</title>
        <authorList>
            <person name="Komaki H."/>
            <person name="Tamura T."/>
        </authorList>
    </citation>
    <scope>NUCLEOTIDE SEQUENCE [LARGE SCALE GENOMIC DNA]</scope>
    <source>
        <strain evidence="10 11">NBRC 101907</strain>
    </source>
</reference>
<dbReference type="CDD" id="cd03323">
    <property type="entry name" value="D-glucarate_dehydratase"/>
    <property type="match status" value="1"/>
</dbReference>
<comment type="caution">
    <text evidence="10">The sequence shown here is derived from an EMBL/GenBank/DDBJ whole genome shotgun (WGS) entry which is preliminary data.</text>
</comment>
<dbReference type="SMART" id="SM00922">
    <property type="entry name" value="MR_MLE"/>
    <property type="match status" value="1"/>
</dbReference>
<dbReference type="Gene3D" id="3.30.390.10">
    <property type="entry name" value="Enolase-like, N-terminal domain"/>
    <property type="match status" value="1"/>
</dbReference>
<keyword evidence="11" id="KW-1185">Reference proteome</keyword>
<comment type="pathway">
    <text evidence="3">Carbohydrate acid metabolism; D-glucarate degradation; 2,5-dioxopentanoate from D-glucarate: step 1/2.</text>
</comment>
<dbReference type="RefSeq" id="WP_239101504.1">
    <property type="nucleotide sequence ID" value="NZ_BAABEJ010000017.1"/>
</dbReference>
<dbReference type="InterPro" id="IPR029017">
    <property type="entry name" value="Enolase-like_N"/>
</dbReference>
<comment type="catalytic activity">
    <reaction evidence="1">
        <text>D-glucarate = 5-dehydro-4-deoxy-D-glucarate + H2O</text>
        <dbReference type="Rhea" id="RHEA:14573"/>
        <dbReference type="ChEBI" id="CHEBI:15377"/>
        <dbReference type="ChEBI" id="CHEBI:30612"/>
        <dbReference type="ChEBI" id="CHEBI:42819"/>
        <dbReference type="EC" id="4.2.1.40"/>
    </reaction>
</comment>
<dbReference type="SUPFAM" id="SSF54826">
    <property type="entry name" value="Enolase N-terminal domain-like"/>
    <property type="match status" value="1"/>
</dbReference>
<evidence type="ECO:0000313" key="11">
    <source>
        <dbReference type="Proteomes" id="UP000651728"/>
    </source>
</evidence>
<sequence length="428" mass="45834">MSGPMRIREIHVTPVAFRDPPLLNAAGVHEPWALRTVVEVVTDEGLTGLGETYGDIDHLVRVRAAAEALRGHDVYGDNAMYATVAGLVGADVVTDLHGLTGTSSRAKTVDRIFSPFEVACLDIRGKAAGRPVVDLLGGRVRDAVPYSAYLFYKWGGHPGAPEDGFGAALDPEGVVEQARLLIGRYGFGSIKLKGGVFPPDQEIEAIRALRDAFPEHPLRLDPNAVWSVETSIRVGRELDGLLEYLEDPTEGIEGMARVAAEVPMPLATNMCVVTPEHLPPALRAGAIGVLLTDHHYWGGLVRSAHIATLCATFGVALSMHSNSHLGISLAAMTHLAAATPAVTHACDTHTPWQDGQDVVAPSSDGKSALRFVNGAVPVPDGPGLGVELDRDALAIMNEQYEKCGVRSRDDTTYMRSVDPSFSARRPRW</sequence>
<dbReference type="SFLD" id="SFLDG00055">
    <property type="entry name" value="glucarate_dehydratase"/>
    <property type="match status" value="1"/>
</dbReference>